<evidence type="ECO:0000313" key="3">
    <source>
        <dbReference type="Proteomes" id="UP000199039"/>
    </source>
</evidence>
<sequence length="330" mass="35564">MTRALVVGGTGLLGFHTTLELLARGYEVTSLSLPPMPVDDLFPADVENILADITALTDAELSAILAGKHAIIYAAGADERITPPAPAARFFYEQNVLPVQRIVRLARAAGVKKFVLFNSYTAEFAELWPDLGYRTHNGYPRTRLAQEEIAYLEGDGAMDVTSLRLPYIFGTMPGRTPLWQMFIDIVRGQRDMVAVQQGSTSSVTVTQVAQAAVGAMEQGAHGGRYPINGYDLSYVEFHRLVCEALGRDPGAVTCVPFEALAPTMAKLDAEAAATGVEHGIHMLDAARFSERHAVSDPAPTMAALGYLPDDVPAAIRETLAYCLAREAKVG</sequence>
<gene>
    <name evidence="2" type="ORF">SAMN05216410_0534</name>
</gene>
<dbReference type="Proteomes" id="UP000199039">
    <property type="component" value="Unassembled WGS sequence"/>
</dbReference>
<name>A0A1G6GW84_9MICO</name>
<keyword evidence="3" id="KW-1185">Reference proteome</keyword>
<dbReference type="Gene3D" id="3.40.50.720">
    <property type="entry name" value="NAD(P)-binding Rossmann-like Domain"/>
    <property type="match status" value="1"/>
</dbReference>
<dbReference type="InterPro" id="IPR001509">
    <property type="entry name" value="Epimerase_deHydtase"/>
</dbReference>
<accession>A0A1G6GW84</accession>
<dbReference type="AlphaFoldDB" id="A0A1G6GW84"/>
<feature type="domain" description="NAD-dependent epimerase/dehydratase" evidence="1">
    <location>
        <begin position="4"/>
        <end position="225"/>
    </location>
</feature>
<dbReference type="InterPro" id="IPR036291">
    <property type="entry name" value="NAD(P)-bd_dom_sf"/>
</dbReference>
<dbReference type="STRING" id="1814289.SAMN05216410_0534"/>
<dbReference type="PANTHER" id="PTHR48079">
    <property type="entry name" value="PROTEIN YEEZ"/>
    <property type="match status" value="1"/>
</dbReference>
<dbReference type="OrthoDB" id="5723970at2"/>
<dbReference type="RefSeq" id="WP_093180578.1">
    <property type="nucleotide sequence ID" value="NZ_FMYH01000001.1"/>
</dbReference>
<evidence type="ECO:0000259" key="1">
    <source>
        <dbReference type="Pfam" id="PF01370"/>
    </source>
</evidence>
<dbReference type="SUPFAM" id="SSF51735">
    <property type="entry name" value="NAD(P)-binding Rossmann-fold domains"/>
    <property type="match status" value="1"/>
</dbReference>
<dbReference type="EMBL" id="FMYH01000001">
    <property type="protein sequence ID" value="SDB86320.1"/>
    <property type="molecule type" value="Genomic_DNA"/>
</dbReference>
<dbReference type="GO" id="GO:0004029">
    <property type="term" value="F:aldehyde dehydrogenase (NAD+) activity"/>
    <property type="evidence" value="ECO:0007669"/>
    <property type="project" value="TreeGrafter"/>
</dbReference>
<dbReference type="InterPro" id="IPR051783">
    <property type="entry name" value="NAD(P)-dependent_oxidoreduct"/>
</dbReference>
<evidence type="ECO:0000313" key="2">
    <source>
        <dbReference type="EMBL" id="SDB86320.1"/>
    </source>
</evidence>
<dbReference type="PANTHER" id="PTHR48079:SF6">
    <property type="entry name" value="NAD(P)-BINDING DOMAIN-CONTAINING PROTEIN-RELATED"/>
    <property type="match status" value="1"/>
</dbReference>
<reference evidence="2 3" key="1">
    <citation type="submission" date="2016-09" db="EMBL/GenBank/DDBJ databases">
        <authorList>
            <person name="Capua I."/>
            <person name="De Benedictis P."/>
            <person name="Joannis T."/>
            <person name="Lombin L.H."/>
            <person name="Cattoli G."/>
        </authorList>
    </citation>
    <scope>NUCLEOTIDE SEQUENCE [LARGE SCALE GENOMIC DNA]</scope>
    <source>
        <strain evidence="2 3">ISLP-3</strain>
    </source>
</reference>
<proteinExistence type="predicted"/>
<protein>
    <submittedName>
        <fullName evidence="2">Nucleoside-diphosphate-sugar epimerase</fullName>
    </submittedName>
</protein>
<dbReference type="GO" id="GO:0005737">
    <property type="term" value="C:cytoplasm"/>
    <property type="evidence" value="ECO:0007669"/>
    <property type="project" value="TreeGrafter"/>
</dbReference>
<dbReference type="Pfam" id="PF01370">
    <property type="entry name" value="Epimerase"/>
    <property type="match status" value="1"/>
</dbReference>
<organism evidence="2 3">
    <name type="scientific">Sanguibacter gelidistatuariae</name>
    <dbReference type="NCBI Taxonomy" id="1814289"/>
    <lineage>
        <taxon>Bacteria</taxon>
        <taxon>Bacillati</taxon>
        <taxon>Actinomycetota</taxon>
        <taxon>Actinomycetes</taxon>
        <taxon>Micrococcales</taxon>
        <taxon>Sanguibacteraceae</taxon>
        <taxon>Sanguibacter</taxon>
    </lineage>
</organism>